<accession>A0ABC8SFI4</accession>
<protein>
    <recommendedName>
        <fullName evidence="1">Cell morphogenesis protein N-terminal domain-containing protein</fullName>
    </recommendedName>
</protein>
<dbReference type="Pfam" id="PF14222">
    <property type="entry name" value="MOR2-PAG1_N"/>
    <property type="match status" value="1"/>
</dbReference>
<dbReference type="PANTHER" id="PTHR12295">
    <property type="entry name" value="FURRY-RELATED"/>
    <property type="match status" value="1"/>
</dbReference>
<sequence>MKAGNAAKLIVDALLQRFLPLARRRIETAQAQDGQYLRPSDPVYEQVLDSLAMVARHTPVELGEIMKAGNAAKLIVDALLQRFLPLARRRIETAQAQDGQYLRPSDPVYEQVLDSLAMVARHTPVPLLEALLRWREKWVIAMDGQYLRPSDPVYEQVLDSLAMVARHTPVPLLEALLRWRENESPKGANDASTFQRKEIILKLDDVFAWFSLQWNAYFAPHVSVLWNVAHKNDLQKLWIGLENFVFDWLINADRVVSQVEYPSLVDLRGLLLDLVAQLLGALSRIRFSSVTERFFMELNTRRIDTNVARGETLSIINGMRYLKLGVKTEGGLNASASFVAKANPLNRAPHKRKSELHHALCNMLSNILAPLADGGKGQWPPSGVEPALTFWYDAVAQIRAQLMHWMDKQSKHIAVRKS</sequence>
<dbReference type="InterPro" id="IPR025614">
    <property type="entry name" value="Cell_morpho_N"/>
</dbReference>
<feature type="domain" description="Cell morphogenesis protein N-terminal" evidence="1">
    <location>
        <begin position="235"/>
        <end position="413"/>
    </location>
</feature>
<comment type="caution">
    <text evidence="2">The sequence shown here is derived from an EMBL/GenBank/DDBJ whole genome shotgun (WGS) entry which is preliminary data.</text>
</comment>
<evidence type="ECO:0000313" key="3">
    <source>
        <dbReference type="Proteomes" id="UP001642360"/>
    </source>
</evidence>
<evidence type="ECO:0000259" key="1">
    <source>
        <dbReference type="Pfam" id="PF14222"/>
    </source>
</evidence>
<dbReference type="Proteomes" id="UP001642360">
    <property type="component" value="Unassembled WGS sequence"/>
</dbReference>
<reference evidence="2 3" key="1">
    <citation type="submission" date="2024-02" db="EMBL/GenBank/DDBJ databases">
        <authorList>
            <person name="Vignale AGUSTIN F."/>
            <person name="Sosa J E."/>
            <person name="Modenutti C."/>
        </authorList>
    </citation>
    <scope>NUCLEOTIDE SEQUENCE [LARGE SCALE GENOMIC DNA]</scope>
</reference>
<dbReference type="InterPro" id="IPR039867">
    <property type="entry name" value="Furry/Tao3/Mor2"/>
</dbReference>
<dbReference type="EMBL" id="CAUOFW020002769">
    <property type="protein sequence ID" value="CAK9155956.1"/>
    <property type="molecule type" value="Genomic_DNA"/>
</dbReference>
<dbReference type="PANTHER" id="PTHR12295:SF30">
    <property type="entry name" value="PROTEIN FURRY"/>
    <property type="match status" value="1"/>
</dbReference>
<proteinExistence type="predicted"/>
<name>A0ABC8SFI4_9AQUA</name>
<keyword evidence="3" id="KW-1185">Reference proteome</keyword>
<evidence type="ECO:0000313" key="2">
    <source>
        <dbReference type="EMBL" id="CAK9155956.1"/>
    </source>
</evidence>
<gene>
    <name evidence="2" type="ORF">ILEXP_LOCUS24371</name>
</gene>
<organism evidence="2 3">
    <name type="scientific">Ilex paraguariensis</name>
    <name type="common">yerba mate</name>
    <dbReference type="NCBI Taxonomy" id="185542"/>
    <lineage>
        <taxon>Eukaryota</taxon>
        <taxon>Viridiplantae</taxon>
        <taxon>Streptophyta</taxon>
        <taxon>Embryophyta</taxon>
        <taxon>Tracheophyta</taxon>
        <taxon>Spermatophyta</taxon>
        <taxon>Magnoliopsida</taxon>
        <taxon>eudicotyledons</taxon>
        <taxon>Gunneridae</taxon>
        <taxon>Pentapetalae</taxon>
        <taxon>asterids</taxon>
        <taxon>campanulids</taxon>
        <taxon>Aquifoliales</taxon>
        <taxon>Aquifoliaceae</taxon>
        <taxon>Ilex</taxon>
    </lineage>
</organism>
<dbReference type="AlphaFoldDB" id="A0ABC8SFI4"/>